<dbReference type="AlphaFoldDB" id="A0A1I5RF19"/>
<dbReference type="OrthoDB" id="2661796at2"/>
<gene>
    <name evidence="1" type="ORF">SAMN04515674_10445</name>
</gene>
<dbReference type="STRING" id="1079859.SAMN04515674_10445"/>
<protein>
    <recommendedName>
        <fullName evidence="3">Protein RhiA</fullName>
    </recommendedName>
</protein>
<evidence type="ECO:0008006" key="3">
    <source>
        <dbReference type="Google" id="ProtNLM"/>
    </source>
</evidence>
<dbReference type="EMBL" id="FOXH01000004">
    <property type="protein sequence ID" value="SFP57112.1"/>
    <property type="molecule type" value="Genomic_DNA"/>
</dbReference>
<dbReference type="Proteomes" id="UP000199306">
    <property type="component" value="Unassembled WGS sequence"/>
</dbReference>
<reference evidence="1 2" key="1">
    <citation type="submission" date="2016-10" db="EMBL/GenBank/DDBJ databases">
        <authorList>
            <person name="de Groot N.N."/>
        </authorList>
    </citation>
    <scope>NUCLEOTIDE SEQUENCE [LARGE SCALE GENOMIC DNA]</scope>
    <source>
        <strain evidence="2">E92,LMG 26720,CCM 7988</strain>
    </source>
</reference>
<accession>A0A1I5RF19</accession>
<evidence type="ECO:0000313" key="1">
    <source>
        <dbReference type="EMBL" id="SFP57112.1"/>
    </source>
</evidence>
<organism evidence="1 2">
    <name type="scientific">Pseudarcicella hirudinis</name>
    <dbReference type="NCBI Taxonomy" id="1079859"/>
    <lineage>
        <taxon>Bacteria</taxon>
        <taxon>Pseudomonadati</taxon>
        <taxon>Bacteroidota</taxon>
        <taxon>Cytophagia</taxon>
        <taxon>Cytophagales</taxon>
        <taxon>Flectobacillaceae</taxon>
        <taxon>Pseudarcicella</taxon>
    </lineage>
</organism>
<proteinExistence type="predicted"/>
<sequence length="213" mass="23404">MILDFSSDNGAQYSLKCINQSSNNWYFYIYQRISDQSNNDIYSLIWMASPYKIGTQSFMTFRWSADYSFHWFDTGKLQVGVTPGSGGSIAADLSTGNETTFDSKDNTPQLSPPVQIASPSGFSIVQGSNIPNNIFSTGIGMSGFAISVKQSLVNTMQMFDSDTTFWVAATTQQIQTTAVLSQDAIMNSSVFAFPLNIYNLTATLGENNLWTVA</sequence>
<name>A0A1I5RF19_9BACT</name>
<evidence type="ECO:0000313" key="2">
    <source>
        <dbReference type="Proteomes" id="UP000199306"/>
    </source>
</evidence>
<dbReference type="RefSeq" id="WP_092015173.1">
    <property type="nucleotide sequence ID" value="NZ_FOXH01000004.1"/>
</dbReference>
<keyword evidence="2" id="KW-1185">Reference proteome</keyword>